<protein>
    <submittedName>
        <fullName evidence="1">Proline--tRNA ligase</fullName>
    </submittedName>
</protein>
<sequence>MLRDKHVLVRSDNTATVAYINHQGGLRSRRMSQLARHLLLWCQTGLKSLHATVQLIWSQFGEAQIDLFASRESSHCRLFYSLNEAPLSRDALANSPCVNSGSFMSRSLD</sequence>
<gene>
    <name evidence="1" type="ORF">H4Q32_025034</name>
</gene>
<dbReference type="EMBL" id="JACTAM010002558">
    <property type="protein sequence ID" value="KAI2644347.1"/>
    <property type="molecule type" value="Genomic_DNA"/>
</dbReference>
<proteinExistence type="predicted"/>
<dbReference type="Proteomes" id="UP000830375">
    <property type="component" value="Unassembled WGS sequence"/>
</dbReference>
<dbReference type="GO" id="GO:0016874">
    <property type="term" value="F:ligase activity"/>
    <property type="evidence" value="ECO:0007669"/>
    <property type="project" value="UniProtKB-KW"/>
</dbReference>
<reference evidence="1 2" key="1">
    <citation type="submission" date="2022-01" db="EMBL/GenBank/DDBJ databases">
        <title>A high-quality chromosome-level genome assembly of rohu carp, Labeo rohita.</title>
        <authorList>
            <person name="Arick M.A. II"/>
            <person name="Hsu C.-Y."/>
            <person name="Magbanua Z."/>
            <person name="Pechanova O."/>
            <person name="Grover C."/>
            <person name="Miller E."/>
            <person name="Thrash A."/>
            <person name="Ezzel L."/>
            <person name="Alam S."/>
            <person name="Benzie J."/>
            <person name="Hamilton M."/>
            <person name="Karsi A."/>
            <person name="Lawrence M.L."/>
            <person name="Peterson D.G."/>
        </authorList>
    </citation>
    <scope>NUCLEOTIDE SEQUENCE [LARGE SCALE GENOMIC DNA]</scope>
    <source>
        <strain evidence="2">BAU-BD-2019</strain>
        <tissue evidence="1">Blood</tissue>
    </source>
</reference>
<accession>A0ABQ8L119</accession>
<keyword evidence="2" id="KW-1185">Reference proteome</keyword>
<evidence type="ECO:0000313" key="1">
    <source>
        <dbReference type="EMBL" id="KAI2644347.1"/>
    </source>
</evidence>
<dbReference type="CDD" id="cd09275">
    <property type="entry name" value="RNase_HI_RT_DIRS1"/>
    <property type="match status" value="1"/>
</dbReference>
<keyword evidence="1" id="KW-0436">Ligase</keyword>
<evidence type="ECO:0000313" key="2">
    <source>
        <dbReference type="Proteomes" id="UP000830375"/>
    </source>
</evidence>
<organism evidence="1 2">
    <name type="scientific">Labeo rohita</name>
    <name type="common">Indian major carp</name>
    <name type="synonym">Cyprinus rohita</name>
    <dbReference type="NCBI Taxonomy" id="84645"/>
    <lineage>
        <taxon>Eukaryota</taxon>
        <taxon>Metazoa</taxon>
        <taxon>Chordata</taxon>
        <taxon>Craniata</taxon>
        <taxon>Vertebrata</taxon>
        <taxon>Euteleostomi</taxon>
        <taxon>Actinopterygii</taxon>
        <taxon>Neopterygii</taxon>
        <taxon>Teleostei</taxon>
        <taxon>Ostariophysi</taxon>
        <taxon>Cypriniformes</taxon>
        <taxon>Cyprinidae</taxon>
        <taxon>Labeoninae</taxon>
        <taxon>Labeonini</taxon>
        <taxon>Labeo</taxon>
    </lineage>
</organism>
<name>A0ABQ8L119_LABRO</name>
<comment type="caution">
    <text evidence="1">The sequence shown here is derived from an EMBL/GenBank/DDBJ whole genome shotgun (WGS) entry which is preliminary data.</text>
</comment>